<accession>A0ABP8UBQ7</accession>
<organism evidence="1 2">
    <name type="scientific">Actinoallomurus vinaceus</name>
    <dbReference type="NCBI Taxonomy" id="1080074"/>
    <lineage>
        <taxon>Bacteria</taxon>
        <taxon>Bacillati</taxon>
        <taxon>Actinomycetota</taxon>
        <taxon>Actinomycetes</taxon>
        <taxon>Streptosporangiales</taxon>
        <taxon>Thermomonosporaceae</taxon>
        <taxon>Actinoallomurus</taxon>
    </lineage>
</organism>
<evidence type="ECO:0000313" key="2">
    <source>
        <dbReference type="Proteomes" id="UP001501442"/>
    </source>
</evidence>
<sequence>MAAQPAACLLHADIHVMEQTCWNAAIDWYAAHWDMPPAEQRNAYQAAVERRMLDQIRIGHAVDHAVRPAIDRAIERDHSLCGAEPCSDCR</sequence>
<comment type="caution">
    <text evidence="1">The sequence shown here is derived from an EMBL/GenBank/DDBJ whole genome shotgun (WGS) entry which is preliminary data.</text>
</comment>
<reference evidence="2" key="1">
    <citation type="journal article" date="2019" name="Int. J. Syst. Evol. Microbiol.">
        <title>The Global Catalogue of Microorganisms (GCM) 10K type strain sequencing project: providing services to taxonomists for standard genome sequencing and annotation.</title>
        <authorList>
            <consortium name="The Broad Institute Genomics Platform"/>
            <consortium name="The Broad Institute Genome Sequencing Center for Infectious Disease"/>
            <person name="Wu L."/>
            <person name="Ma J."/>
        </authorList>
    </citation>
    <scope>NUCLEOTIDE SEQUENCE [LARGE SCALE GENOMIC DNA]</scope>
    <source>
        <strain evidence="2">JCM 17939</strain>
    </source>
</reference>
<dbReference type="RefSeq" id="WP_345431977.1">
    <property type="nucleotide sequence ID" value="NZ_BAABHK010000004.1"/>
</dbReference>
<proteinExistence type="predicted"/>
<dbReference type="Proteomes" id="UP001501442">
    <property type="component" value="Unassembled WGS sequence"/>
</dbReference>
<gene>
    <name evidence="1" type="ORF">GCM10023196_035920</name>
</gene>
<protein>
    <submittedName>
        <fullName evidence="1">Uncharacterized protein</fullName>
    </submittedName>
</protein>
<name>A0ABP8UBQ7_9ACTN</name>
<keyword evidence="2" id="KW-1185">Reference proteome</keyword>
<evidence type="ECO:0000313" key="1">
    <source>
        <dbReference type="EMBL" id="GAA4626682.1"/>
    </source>
</evidence>
<dbReference type="EMBL" id="BAABHK010000004">
    <property type="protein sequence ID" value="GAA4626682.1"/>
    <property type="molecule type" value="Genomic_DNA"/>
</dbReference>